<reference evidence="2 3" key="1">
    <citation type="submission" date="2024-04" db="EMBL/GenBank/DDBJ databases">
        <title>Novel species of the genus Ideonella isolated from streams.</title>
        <authorList>
            <person name="Lu H."/>
        </authorList>
    </citation>
    <scope>NUCLEOTIDE SEQUENCE [LARGE SCALE GENOMIC DNA]</scope>
    <source>
        <strain evidence="2 3">DXS29W</strain>
    </source>
</reference>
<evidence type="ECO:0000259" key="1">
    <source>
        <dbReference type="SMART" id="SM00849"/>
    </source>
</evidence>
<organism evidence="2 3">
    <name type="scientific">Ideonella lacteola</name>
    <dbReference type="NCBI Taxonomy" id="2984193"/>
    <lineage>
        <taxon>Bacteria</taxon>
        <taxon>Pseudomonadati</taxon>
        <taxon>Pseudomonadota</taxon>
        <taxon>Betaproteobacteria</taxon>
        <taxon>Burkholderiales</taxon>
        <taxon>Sphaerotilaceae</taxon>
        <taxon>Ideonella</taxon>
    </lineage>
</organism>
<dbReference type="Gene3D" id="3.60.15.10">
    <property type="entry name" value="Ribonuclease Z/Hydroxyacylglutathione hydrolase-like"/>
    <property type="match status" value="1"/>
</dbReference>
<dbReference type="InterPro" id="IPR001279">
    <property type="entry name" value="Metallo-B-lactamas"/>
</dbReference>
<dbReference type="PANTHER" id="PTHR42951">
    <property type="entry name" value="METALLO-BETA-LACTAMASE DOMAIN-CONTAINING"/>
    <property type="match status" value="1"/>
</dbReference>
<proteinExistence type="predicted"/>
<dbReference type="Pfam" id="PF00753">
    <property type="entry name" value="Lactamase_B"/>
    <property type="match status" value="1"/>
</dbReference>
<dbReference type="CDD" id="cd06262">
    <property type="entry name" value="metallo-hydrolase-like_MBL-fold"/>
    <property type="match status" value="1"/>
</dbReference>
<dbReference type="InterPro" id="IPR050855">
    <property type="entry name" value="NDM-1-like"/>
</dbReference>
<dbReference type="RefSeq" id="WP_341426476.1">
    <property type="nucleotide sequence ID" value="NZ_JBBUTG010000008.1"/>
</dbReference>
<dbReference type="InterPro" id="IPR036866">
    <property type="entry name" value="RibonucZ/Hydroxyglut_hydro"/>
</dbReference>
<feature type="domain" description="Metallo-beta-lactamase" evidence="1">
    <location>
        <begin position="24"/>
        <end position="209"/>
    </location>
</feature>
<dbReference type="SUPFAM" id="SSF56281">
    <property type="entry name" value="Metallo-hydrolase/oxidoreductase"/>
    <property type="match status" value="1"/>
</dbReference>
<gene>
    <name evidence="2" type="ORF">AACH06_14655</name>
</gene>
<protein>
    <submittedName>
        <fullName evidence="2">MBL fold metallo-hydrolase</fullName>
    </submittedName>
</protein>
<name>A0ABU9BQ15_9BURK</name>
<evidence type="ECO:0000313" key="3">
    <source>
        <dbReference type="Proteomes" id="UP001371218"/>
    </source>
</evidence>
<sequence length="318" mass="34227">MSHAHAAILRQLGAQVLQRDWLSANNIVFAAAGSTPATIVDTGYARHADMTLALVDQALAGAPLERIVNTHLHSDHCGGNGALQAHYQVRTYVPAPSLAAVRAWDEARLSYRPTGQWCPRFLADAAIGHGSVWPLGHATWQVAAAPGHDPDAVLLFEPETRTLISGDALWEDRLAIIFPELAGEDGFGPARRTLDLIETLAPRCVIPGHGDVFGDVEAALAASRARLDGFERAPSRHARHAARALVMFHMLEHTRRDRAELEAWLPQTPIFQRCARLSDATLAPTSWARELVAQLVGDGLLRDDAGALSLAPPAGPSP</sequence>
<keyword evidence="3" id="KW-1185">Reference proteome</keyword>
<dbReference type="PANTHER" id="PTHR42951:SF22">
    <property type="entry name" value="METALLO BETA-LACTAMASE SUPERFAMILY LIPOPROTEIN"/>
    <property type="match status" value="1"/>
</dbReference>
<comment type="caution">
    <text evidence="2">The sequence shown here is derived from an EMBL/GenBank/DDBJ whole genome shotgun (WGS) entry which is preliminary data.</text>
</comment>
<dbReference type="Proteomes" id="UP001371218">
    <property type="component" value="Unassembled WGS sequence"/>
</dbReference>
<dbReference type="EMBL" id="JBBUTG010000008">
    <property type="protein sequence ID" value="MEK8032064.1"/>
    <property type="molecule type" value="Genomic_DNA"/>
</dbReference>
<accession>A0ABU9BQ15</accession>
<evidence type="ECO:0000313" key="2">
    <source>
        <dbReference type="EMBL" id="MEK8032064.1"/>
    </source>
</evidence>
<dbReference type="SMART" id="SM00849">
    <property type="entry name" value="Lactamase_B"/>
    <property type="match status" value="1"/>
</dbReference>